<dbReference type="Proteomes" id="UP000828941">
    <property type="component" value="Chromosome 12"/>
</dbReference>
<proteinExistence type="predicted"/>
<keyword evidence="2" id="KW-1185">Reference proteome</keyword>
<evidence type="ECO:0000313" key="2">
    <source>
        <dbReference type="Proteomes" id="UP000828941"/>
    </source>
</evidence>
<name>A0ACB9L7A7_BAUVA</name>
<protein>
    <submittedName>
        <fullName evidence="1">Uncharacterized protein</fullName>
    </submittedName>
</protein>
<gene>
    <name evidence="1" type="ORF">L6164_028652</name>
</gene>
<sequence length="601" mass="69132">MRSFTSLSSLRRPKGGKMLKQHFKVCFCFKRMFKLKAAEPPEEIKHIFNQYSENGIMNMDHLIKFVEEIQGEKHESKEHARAIFDSLKHLNIFQRRGLQIEAFFRYLLGNLNGPLSHANEVHHDMTAPLAHYFVFTGHNSYLTGNQFSSDSSTIPIIESLRTGVRVIELDLWPNSSGDGVEVRHGGTLTAPVELIDCLKAIKDHAFLKSEYPVIITFEDHINQRLQAKVAKMVTETFGELLFRPESQHTSEFPSPASLKRKILISTKPPEYTDSQIKSTKRNPLKLKELEEEEAENLEQDKRDDQDEIEEDDDIYGYRNLISIHAGKPKGAIQRWLSSHSHVRRLSLSEQELEDIIQKHGTEIVRFTQRNLLRVYPKGTRLDSSNYNPMIAWMHGAQMVAFNIQGRGKYLRIMEGMFKANGGCGYIKKPDILLNEDEVFNPNQGISIKKILKVMVYMGEGWHADFGRTHFDLYSPPDFFVKVGIAGVPADTIMKRTKAIEDQWIPVWNDEFTFHLTVPELALLRIETLEYDTTGKHDFGGQTCLPISELRSGIRAVPLYSRRGEMYQNARLLMRFDFFDASETSELALPSFRAWEWASPLH</sequence>
<accession>A0ACB9L7A7</accession>
<dbReference type="EMBL" id="CM039437">
    <property type="protein sequence ID" value="KAI4305279.1"/>
    <property type="molecule type" value="Genomic_DNA"/>
</dbReference>
<reference evidence="1 2" key="1">
    <citation type="journal article" date="2022" name="DNA Res.">
        <title>Chromosomal-level genome assembly of the orchid tree Bauhinia variegata (Leguminosae; Cercidoideae) supports the allotetraploid origin hypothesis of Bauhinia.</title>
        <authorList>
            <person name="Zhong Y."/>
            <person name="Chen Y."/>
            <person name="Zheng D."/>
            <person name="Pang J."/>
            <person name="Liu Y."/>
            <person name="Luo S."/>
            <person name="Meng S."/>
            <person name="Qian L."/>
            <person name="Wei D."/>
            <person name="Dai S."/>
            <person name="Zhou R."/>
        </authorList>
    </citation>
    <scope>NUCLEOTIDE SEQUENCE [LARGE SCALE GENOMIC DNA]</scope>
    <source>
        <strain evidence="1">BV-YZ2020</strain>
    </source>
</reference>
<comment type="caution">
    <text evidence="1">The sequence shown here is derived from an EMBL/GenBank/DDBJ whole genome shotgun (WGS) entry which is preliminary data.</text>
</comment>
<evidence type="ECO:0000313" key="1">
    <source>
        <dbReference type="EMBL" id="KAI4305279.1"/>
    </source>
</evidence>
<organism evidence="1 2">
    <name type="scientific">Bauhinia variegata</name>
    <name type="common">Purple orchid tree</name>
    <name type="synonym">Phanera variegata</name>
    <dbReference type="NCBI Taxonomy" id="167791"/>
    <lineage>
        <taxon>Eukaryota</taxon>
        <taxon>Viridiplantae</taxon>
        <taxon>Streptophyta</taxon>
        <taxon>Embryophyta</taxon>
        <taxon>Tracheophyta</taxon>
        <taxon>Spermatophyta</taxon>
        <taxon>Magnoliopsida</taxon>
        <taxon>eudicotyledons</taxon>
        <taxon>Gunneridae</taxon>
        <taxon>Pentapetalae</taxon>
        <taxon>rosids</taxon>
        <taxon>fabids</taxon>
        <taxon>Fabales</taxon>
        <taxon>Fabaceae</taxon>
        <taxon>Cercidoideae</taxon>
        <taxon>Cercideae</taxon>
        <taxon>Bauhiniinae</taxon>
        <taxon>Bauhinia</taxon>
    </lineage>
</organism>